<feature type="domain" description="RNA polymerase sigma-70 region 4" evidence="6">
    <location>
        <begin position="124"/>
        <end position="170"/>
    </location>
</feature>
<sequence>VKFATFGYWRVKGAVMDYLRQNDSLGKSARARLGDIRRCVRELSERNGRKPTIEELALAAGMSEQDVLKCLSYEKWDYIGSLQDAVDDQEGEGSVLAALIPADAETPLQKLQWKERIERLSAAVKALPEREKQVIVMYYYEDLYMAEMAEILKVSESRVSQLHTRALYNLTRMLEGDNG</sequence>
<keyword evidence="3" id="KW-0238">DNA-binding</keyword>
<organism evidence="7">
    <name type="scientific">marine sediment metagenome</name>
    <dbReference type="NCBI Taxonomy" id="412755"/>
    <lineage>
        <taxon>unclassified sequences</taxon>
        <taxon>metagenomes</taxon>
        <taxon>ecological metagenomes</taxon>
    </lineage>
</organism>
<evidence type="ECO:0000259" key="5">
    <source>
        <dbReference type="Pfam" id="PF04539"/>
    </source>
</evidence>
<dbReference type="Pfam" id="PF04539">
    <property type="entry name" value="Sigma70_r3"/>
    <property type="match status" value="1"/>
</dbReference>
<name>X1I095_9ZZZZ</name>
<evidence type="ECO:0000256" key="3">
    <source>
        <dbReference type="ARBA" id="ARBA00023125"/>
    </source>
</evidence>
<accession>X1I095</accession>
<dbReference type="CDD" id="cd06171">
    <property type="entry name" value="Sigma70_r4"/>
    <property type="match status" value="1"/>
</dbReference>
<dbReference type="NCBIfam" id="TIGR02937">
    <property type="entry name" value="sigma70-ECF"/>
    <property type="match status" value="1"/>
</dbReference>
<dbReference type="SUPFAM" id="SSF88659">
    <property type="entry name" value="Sigma3 and sigma4 domains of RNA polymerase sigma factors"/>
    <property type="match status" value="2"/>
</dbReference>
<dbReference type="InterPro" id="IPR007630">
    <property type="entry name" value="RNA_pol_sigma70_r4"/>
</dbReference>
<dbReference type="Gene3D" id="1.20.140.160">
    <property type="match status" value="1"/>
</dbReference>
<evidence type="ECO:0008006" key="8">
    <source>
        <dbReference type="Google" id="ProtNLM"/>
    </source>
</evidence>
<proteinExistence type="predicted"/>
<evidence type="ECO:0000256" key="1">
    <source>
        <dbReference type="ARBA" id="ARBA00023015"/>
    </source>
</evidence>
<dbReference type="InterPro" id="IPR007624">
    <property type="entry name" value="RNA_pol_sigma70_r3"/>
</dbReference>
<keyword evidence="4" id="KW-0804">Transcription</keyword>
<dbReference type="InterPro" id="IPR013324">
    <property type="entry name" value="RNA_pol_sigma_r3/r4-like"/>
</dbReference>
<dbReference type="InterPro" id="IPR014284">
    <property type="entry name" value="RNA_pol_sigma-70_dom"/>
</dbReference>
<evidence type="ECO:0000259" key="6">
    <source>
        <dbReference type="Pfam" id="PF04545"/>
    </source>
</evidence>
<protein>
    <recommendedName>
        <fullName evidence="8">RNA polymerase sigma-70 domain-containing protein</fullName>
    </recommendedName>
</protein>
<feature type="domain" description="RNA polymerase sigma-70 region 3" evidence="5">
    <location>
        <begin position="33"/>
        <end position="75"/>
    </location>
</feature>
<dbReference type="AlphaFoldDB" id="X1I095"/>
<evidence type="ECO:0000256" key="4">
    <source>
        <dbReference type="ARBA" id="ARBA00023163"/>
    </source>
</evidence>
<reference evidence="7" key="1">
    <citation type="journal article" date="2014" name="Front. Microbiol.">
        <title>High frequency of phylogenetically diverse reductive dehalogenase-homologous genes in deep subseafloor sedimentary metagenomes.</title>
        <authorList>
            <person name="Kawai M."/>
            <person name="Futagami T."/>
            <person name="Toyoda A."/>
            <person name="Takaki Y."/>
            <person name="Nishi S."/>
            <person name="Hori S."/>
            <person name="Arai W."/>
            <person name="Tsubouchi T."/>
            <person name="Morono Y."/>
            <person name="Uchiyama I."/>
            <person name="Ito T."/>
            <person name="Fujiyama A."/>
            <person name="Inagaki F."/>
            <person name="Takami H."/>
        </authorList>
    </citation>
    <scope>NUCLEOTIDE SEQUENCE</scope>
    <source>
        <strain evidence="7">Expedition CK06-06</strain>
    </source>
</reference>
<evidence type="ECO:0000256" key="2">
    <source>
        <dbReference type="ARBA" id="ARBA00023082"/>
    </source>
</evidence>
<dbReference type="PRINTS" id="PR00046">
    <property type="entry name" value="SIGMA70FCT"/>
</dbReference>
<keyword evidence="1" id="KW-0805">Transcription regulation</keyword>
<evidence type="ECO:0000313" key="7">
    <source>
        <dbReference type="EMBL" id="GAH62750.1"/>
    </source>
</evidence>
<dbReference type="GO" id="GO:0016987">
    <property type="term" value="F:sigma factor activity"/>
    <property type="evidence" value="ECO:0007669"/>
    <property type="project" value="UniProtKB-KW"/>
</dbReference>
<keyword evidence="2" id="KW-0731">Sigma factor</keyword>
<feature type="non-terminal residue" evidence="7">
    <location>
        <position position="1"/>
    </location>
</feature>
<dbReference type="Pfam" id="PF04545">
    <property type="entry name" value="Sigma70_r4"/>
    <property type="match status" value="1"/>
</dbReference>
<gene>
    <name evidence="7" type="ORF">S03H2_53870</name>
</gene>
<comment type="caution">
    <text evidence="7">The sequence shown here is derived from an EMBL/GenBank/DDBJ whole genome shotgun (WGS) entry which is preliminary data.</text>
</comment>
<dbReference type="GO" id="GO:0003677">
    <property type="term" value="F:DNA binding"/>
    <property type="evidence" value="ECO:0007669"/>
    <property type="project" value="UniProtKB-KW"/>
</dbReference>
<dbReference type="PANTHER" id="PTHR30385:SF7">
    <property type="entry name" value="RNA POLYMERASE SIGMA FACTOR FLIA"/>
    <property type="match status" value="1"/>
</dbReference>
<dbReference type="InterPro" id="IPR000943">
    <property type="entry name" value="RNA_pol_sigma70"/>
</dbReference>
<dbReference type="PANTHER" id="PTHR30385">
    <property type="entry name" value="SIGMA FACTOR F FLAGELLAR"/>
    <property type="match status" value="1"/>
</dbReference>
<dbReference type="GO" id="GO:0006352">
    <property type="term" value="P:DNA-templated transcription initiation"/>
    <property type="evidence" value="ECO:0007669"/>
    <property type="project" value="InterPro"/>
</dbReference>
<dbReference type="EMBL" id="BARU01034309">
    <property type="protein sequence ID" value="GAH62750.1"/>
    <property type="molecule type" value="Genomic_DNA"/>
</dbReference>